<dbReference type="InterPro" id="IPR029045">
    <property type="entry name" value="ClpP/crotonase-like_dom_sf"/>
</dbReference>
<proteinExistence type="predicted"/>
<dbReference type="AlphaFoldDB" id="A0A166GSE9"/>
<dbReference type="SUPFAM" id="SSF52096">
    <property type="entry name" value="ClpP/crotonase"/>
    <property type="match status" value="1"/>
</dbReference>
<feature type="signal peptide" evidence="1">
    <location>
        <begin position="1"/>
        <end position="23"/>
    </location>
</feature>
<dbReference type="STRING" id="1314776.A0A166GSE9"/>
<dbReference type="Proteomes" id="UP000076798">
    <property type="component" value="Unassembled WGS sequence"/>
</dbReference>
<keyword evidence="3" id="KW-1185">Reference proteome</keyword>
<dbReference type="PANTHER" id="PTHR37049">
    <property type="entry name" value="PEPTIDASE S41 FAMILY PROTEIN"/>
    <property type="match status" value="1"/>
</dbReference>
<sequence length="653" mass="71764">MFFPRSPYARLLAFLSLISSTFAAPSASDPCAKIAGQTFSVPSDVLACWKSFPFNETIRDNVLEVHQKVFNFYTFEDYYLNSPPPFQESTTNIRAELARIQGTKYATDYDFNRDLYNFVTGLNDGHTRWFPGCYTLIWQNILPAPIVTLEVNGIQGVFIAPDSAEFLAQFPPSFAASLNGFDFNRLAGAQIVEIQGTDPFNYVDFIASTVSGNYLDHGVRVNSVFSSYRIAGGTLSQRLGDLAGPPFPDLDTIEMKVILANTTKIQTVNIPYRMDYLGPAFTDKNSYWAANCAVQSDTNGVDFNAVGPTKNQGGAPASKSHAKGNIITVDSKPGNALNLPPPFFPTVPPVDGTTSGVILSYILPDGKTGVMFVGSFEPNDFNAFQTDVVASINAFQAKGVTRVLIDLHNNGGGFVCLGLFLHQYLAGSKIGYPGFETSVRGNQLAIEIVKANNAMQITDTFYSPVNWAFFNDTVMPVTHNYEFPVETTKVNGQFDINSQRFHDTCSESFVVPIPENPPFPLGKVALVGNGNCASTCSLFTTLMVERHGTKAAVFGGKPGEQVEYKGMAGNQVLEWADLDSEVKTAHLKSDPLAAPDLVINGNFRHNWRIAWSFLDESRPIAYVSEPAKFRFAYTKDTYNNPQNLWTFAAKQLF</sequence>
<name>A0A166GSE9_9AGAM</name>
<evidence type="ECO:0000256" key="1">
    <source>
        <dbReference type="SAM" id="SignalP"/>
    </source>
</evidence>
<keyword evidence="1" id="KW-0732">Signal</keyword>
<dbReference type="Gene3D" id="3.90.226.10">
    <property type="entry name" value="2-enoyl-CoA Hydratase, Chain A, domain 1"/>
    <property type="match status" value="1"/>
</dbReference>
<organism evidence="2 3">
    <name type="scientific">Sistotremastrum suecicum HHB10207 ss-3</name>
    <dbReference type="NCBI Taxonomy" id="1314776"/>
    <lineage>
        <taxon>Eukaryota</taxon>
        <taxon>Fungi</taxon>
        <taxon>Dikarya</taxon>
        <taxon>Basidiomycota</taxon>
        <taxon>Agaricomycotina</taxon>
        <taxon>Agaricomycetes</taxon>
        <taxon>Sistotremastrales</taxon>
        <taxon>Sistotremastraceae</taxon>
        <taxon>Sistotremastrum</taxon>
    </lineage>
</organism>
<evidence type="ECO:0000313" key="3">
    <source>
        <dbReference type="Proteomes" id="UP000076798"/>
    </source>
</evidence>
<accession>A0A166GSE9</accession>
<gene>
    <name evidence="2" type="ORF">SISSUDRAFT_181290</name>
</gene>
<protein>
    <recommendedName>
        <fullName evidence="4">Tail specific protease domain-containing protein</fullName>
    </recommendedName>
</protein>
<evidence type="ECO:0000313" key="2">
    <source>
        <dbReference type="EMBL" id="KZT41966.1"/>
    </source>
</evidence>
<dbReference type="PANTHER" id="PTHR37049:SF4">
    <property type="entry name" value="RHODANESE DOMAIN-CONTAINING PROTEIN"/>
    <property type="match status" value="1"/>
</dbReference>
<dbReference type="OrthoDB" id="27214at2759"/>
<reference evidence="2 3" key="1">
    <citation type="journal article" date="2016" name="Mol. Biol. Evol.">
        <title>Comparative Genomics of Early-Diverging Mushroom-Forming Fungi Provides Insights into the Origins of Lignocellulose Decay Capabilities.</title>
        <authorList>
            <person name="Nagy L.G."/>
            <person name="Riley R."/>
            <person name="Tritt A."/>
            <person name="Adam C."/>
            <person name="Daum C."/>
            <person name="Floudas D."/>
            <person name="Sun H."/>
            <person name="Yadav J.S."/>
            <person name="Pangilinan J."/>
            <person name="Larsson K.H."/>
            <person name="Matsuura K."/>
            <person name="Barry K."/>
            <person name="Labutti K."/>
            <person name="Kuo R."/>
            <person name="Ohm R.A."/>
            <person name="Bhattacharya S.S."/>
            <person name="Shirouzu T."/>
            <person name="Yoshinaga Y."/>
            <person name="Martin F.M."/>
            <person name="Grigoriev I.V."/>
            <person name="Hibbett D.S."/>
        </authorList>
    </citation>
    <scope>NUCLEOTIDE SEQUENCE [LARGE SCALE GENOMIC DNA]</scope>
    <source>
        <strain evidence="2 3">HHB10207 ss-3</strain>
    </source>
</reference>
<feature type="chain" id="PRO_5007874060" description="Tail specific protease domain-containing protein" evidence="1">
    <location>
        <begin position="24"/>
        <end position="653"/>
    </location>
</feature>
<dbReference type="InterPro" id="IPR052766">
    <property type="entry name" value="S41A_metabolite_peptidase"/>
</dbReference>
<evidence type="ECO:0008006" key="4">
    <source>
        <dbReference type="Google" id="ProtNLM"/>
    </source>
</evidence>
<dbReference type="EMBL" id="KV428017">
    <property type="protein sequence ID" value="KZT41966.1"/>
    <property type="molecule type" value="Genomic_DNA"/>
</dbReference>